<protein>
    <submittedName>
        <fullName evidence="3">OTU-like cysteine protease</fullName>
    </submittedName>
</protein>
<sequence>MDTTTASSAPPAPTAAGAETLDELHARHRREKKDLQGRITNKKKNASKKTRRGVNDECAAMERDLAERQALELGALHGGGGSRADGESEVEEDGVDAVADGLAGTTIAPAPAPAPAPNPAPAPAAQPKRNRQKERLARRAAEQEALVASAAAEASTMTDHRGAERKALAATLATHGLTEHEIPPDGHCLFSAVADQLITRLIAPKALNGARATAGLLRNVAADYMLAHAETFAPFVTAEDGEPTGLEAYVERIRNTAEWGGQLELQALAEACEAEIVVVRREGEHVIKPKTENEVRRLWLAYYVHGFGLGEHYNSLRGGKA</sequence>
<dbReference type="InterPro" id="IPR038765">
    <property type="entry name" value="Papain-like_cys_pep_sf"/>
</dbReference>
<name>A0ABR4MFL5_9PEZI</name>
<dbReference type="SUPFAM" id="SSF54001">
    <property type="entry name" value="Cysteine proteinases"/>
    <property type="match status" value="1"/>
</dbReference>
<dbReference type="PANTHER" id="PTHR12419">
    <property type="entry name" value="OTU DOMAIN CONTAINING PROTEIN"/>
    <property type="match status" value="1"/>
</dbReference>
<evidence type="ECO:0000259" key="2">
    <source>
        <dbReference type="PROSITE" id="PS50802"/>
    </source>
</evidence>
<dbReference type="Pfam" id="PF02338">
    <property type="entry name" value="OTU"/>
    <property type="match status" value="1"/>
</dbReference>
<dbReference type="PANTHER" id="PTHR12419:SF10">
    <property type="entry name" value="DEUBIQUITINASE OTUD6B"/>
    <property type="match status" value="1"/>
</dbReference>
<feature type="compositionally biased region" description="Basic residues" evidence="1">
    <location>
        <begin position="40"/>
        <end position="52"/>
    </location>
</feature>
<dbReference type="InterPro" id="IPR049771">
    <property type="entry name" value="OTU2-like_OTU"/>
</dbReference>
<organism evidence="3 4">
    <name type="scientific">Ceratocystis lukuohia</name>
    <dbReference type="NCBI Taxonomy" id="2019550"/>
    <lineage>
        <taxon>Eukaryota</taxon>
        <taxon>Fungi</taxon>
        <taxon>Dikarya</taxon>
        <taxon>Ascomycota</taxon>
        <taxon>Pezizomycotina</taxon>
        <taxon>Sordariomycetes</taxon>
        <taxon>Hypocreomycetidae</taxon>
        <taxon>Microascales</taxon>
        <taxon>Ceratocystidaceae</taxon>
        <taxon>Ceratocystis</taxon>
    </lineage>
</organism>
<evidence type="ECO:0000313" key="4">
    <source>
        <dbReference type="Proteomes" id="UP001610728"/>
    </source>
</evidence>
<feature type="region of interest" description="Disordered" evidence="1">
    <location>
        <begin position="1"/>
        <end position="163"/>
    </location>
</feature>
<feature type="compositionally biased region" description="Pro residues" evidence="1">
    <location>
        <begin position="110"/>
        <end position="124"/>
    </location>
</feature>
<feature type="domain" description="OTU" evidence="2">
    <location>
        <begin position="177"/>
        <end position="319"/>
    </location>
</feature>
<dbReference type="RefSeq" id="XP_070858234.1">
    <property type="nucleotide sequence ID" value="XM_071000807.1"/>
</dbReference>
<proteinExistence type="predicted"/>
<feature type="compositionally biased region" description="Low complexity" evidence="1">
    <location>
        <begin position="143"/>
        <end position="154"/>
    </location>
</feature>
<dbReference type="Gene3D" id="3.90.70.80">
    <property type="match status" value="1"/>
</dbReference>
<comment type="caution">
    <text evidence="3">The sequence shown here is derived from an EMBL/GenBank/DDBJ whole genome shotgun (WGS) entry which is preliminary data.</text>
</comment>
<keyword evidence="4" id="KW-1185">Reference proteome</keyword>
<evidence type="ECO:0000256" key="1">
    <source>
        <dbReference type="SAM" id="MobiDB-lite"/>
    </source>
</evidence>
<feature type="compositionally biased region" description="Basic and acidic residues" evidence="1">
    <location>
        <begin position="133"/>
        <end position="142"/>
    </location>
</feature>
<evidence type="ECO:0000313" key="3">
    <source>
        <dbReference type="EMBL" id="KAL2887054.1"/>
    </source>
</evidence>
<dbReference type="Proteomes" id="UP001610728">
    <property type="component" value="Unassembled WGS sequence"/>
</dbReference>
<dbReference type="InterPro" id="IPR050704">
    <property type="entry name" value="Peptidase_C85-like"/>
</dbReference>
<dbReference type="InterPro" id="IPR003323">
    <property type="entry name" value="OTU_dom"/>
</dbReference>
<accession>A0ABR4MFL5</accession>
<reference evidence="3 4" key="1">
    <citation type="submission" date="2020-05" db="EMBL/GenBank/DDBJ databases">
        <title>Ceratocystis lukuohia genome.</title>
        <authorList>
            <person name="Harrington T.C."/>
            <person name="Kim K."/>
            <person name="Mayers C.G."/>
        </authorList>
    </citation>
    <scope>NUCLEOTIDE SEQUENCE [LARGE SCALE GENOMIC DNA]</scope>
    <source>
        <strain evidence="3 4">C4212</strain>
    </source>
</reference>
<gene>
    <name evidence="3" type="ORF">HOO65_050175</name>
</gene>
<dbReference type="GeneID" id="98118787"/>
<dbReference type="EMBL" id="JABSNW010000005">
    <property type="protein sequence ID" value="KAL2887054.1"/>
    <property type="molecule type" value="Genomic_DNA"/>
</dbReference>
<dbReference type="CDD" id="cd22762">
    <property type="entry name" value="OTU_fungi_OTU2-like"/>
    <property type="match status" value="1"/>
</dbReference>
<dbReference type="PROSITE" id="PS50802">
    <property type="entry name" value="OTU"/>
    <property type="match status" value="1"/>
</dbReference>
<feature type="compositionally biased region" description="Basic and acidic residues" evidence="1">
    <location>
        <begin position="60"/>
        <end position="70"/>
    </location>
</feature>